<sequence length="375" mass="41946">MIHQIPLEVEPTTSSLNKRSHAGLKAHAAPNDVTEVQQLSTSSLNALRTRQAMWAVLWKDIVKEYAEEEPETATSSGSLSSDDDDEDEEEETGIAQALVRAAFSPTLSTPDLAKLVMNVTGTSHQTTVDEGPVTKKARVESDSHQTSGPPMESIKFTNNCQVRRHSMKLSVSAPSLLHVDQRTMQASTDLSATITNAVKPDDLLREILTSKDRSIETFAAMDLEQDFFEPVTEAAITAYDMPVVQAVREAEIETLHRMKESGRDLNARNKFGESVLHICCRRGSTQVLDFLLQQVQLSPRVCCDYGRTPLHDACWTSSPNFAIIDMLTKVCPDLWHVRDKRGFTPLEYVSREQWNVWGTYLRSRSVEQLAARELM</sequence>
<dbReference type="HOGENOM" id="CLU_738662_0_0_1"/>
<dbReference type="PANTHER" id="PTHR24198">
    <property type="entry name" value="ANKYRIN REPEAT AND PROTEIN KINASE DOMAIN-CONTAINING PROTEIN"/>
    <property type="match status" value="1"/>
</dbReference>
<dbReference type="PaxDb" id="2850-Phatr49701"/>
<dbReference type="Pfam" id="PF12796">
    <property type="entry name" value="Ank_2"/>
    <property type="match status" value="1"/>
</dbReference>
<feature type="region of interest" description="Disordered" evidence="3">
    <location>
        <begin position="67"/>
        <end position="92"/>
    </location>
</feature>
<dbReference type="InParanoid" id="B7GBI1"/>
<dbReference type="InterPro" id="IPR036770">
    <property type="entry name" value="Ankyrin_rpt-contain_sf"/>
</dbReference>
<evidence type="ECO:0000313" key="5">
    <source>
        <dbReference type="Proteomes" id="UP000000759"/>
    </source>
</evidence>
<protein>
    <submittedName>
        <fullName evidence="4">Uncharacterized protein</fullName>
    </submittedName>
</protein>
<dbReference type="RefSeq" id="XP_002184468.1">
    <property type="nucleotide sequence ID" value="XM_002184432.1"/>
</dbReference>
<reference evidence="4 5" key="1">
    <citation type="journal article" date="2008" name="Nature">
        <title>The Phaeodactylum genome reveals the evolutionary history of diatom genomes.</title>
        <authorList>
            <person name="Bowler C."/>
            <person name="Allen A.E."/>
            <person name="Badger J.H."/>
            <person name="Grimwood J."/>
            <person name="Jabbari K."/>
            <person name="Kuo A."/>
            <person name="Maheswari U."/>
            <person name="Martens C."/>
            <person name="Maumus F."/>
            <person name="Otillar R.P."/>
            <person name="Rayko E."/>
            <person name="Salamov A."/>
            <person name="Vandepoele K."/>
            <person name="Beszteri B."/>
            <person name="Gruber A."/>
            <person name="Heijde M."/>
            <person name="Katinka M."/>
            <person name="Mock T."/>
            <person name="Valentin K."/>
            <person name="Verret F."/>
            <person name="Berges J.A."/>
            <person name="Brownlee C."/>
            <person name="Cadoret J.P."/>
            <person name="Chiovitti A."/>
            <person name="Choi C.J."/>
            <person name="Coesel S."/>
            <person name="De Martino A."/>
            <person name="Detter J.C."/>
            <person name="Durkin C."/>
            <person name="Falciatore A."/>
            <person name="Fournet J."/>
            <person name="Haruta M."/>
            <person name="Huysman M.J."/>
            <person name="Jenkins B.D."/>
            <person name="Jiroutova K."/>
            <person name="Jorgensen R.E."/>
            <person name="Joubert Y."/>
            <person name="Kaplan A."/>
            <person name="Kroger N."/>
            <person name="Kroth P.G."/>
            <person name="La Roche J."/>
            <person name="Lindquist E."/>
            <person name="Lommer M."/>
            <person name="Martin-Jezequel V."/>
            <person name="Lopez P.J."/>
            <person name="Lucas S."/>
            <person name="Mangogna M."/>
            <person name="McGinnis K."/>
            <person name="Medlin L.K."/>
            <person name="Montsant A."/>
            <person name="Oudot-Le Secq M.P."/>
            <person name="Napoli C."/>
            <person name="Obornik M."/>
            <person name="Parker M.S."/>
            <person name="Petit J.L."/>
            <person name="Porcel B.M."/>
            <person name="Poulsen N."/>
            <person name="Robison M."/>
            <person name="Rychlewski L."/>
            <person name="Rynearson T.A."/>
            <person name="Schmutz J."/>
            <person name="Shapiro H."/>
            <person name="Siaut M."/>
            <person name="Stanley M."/>
            <person name="Sussman M.R."/>
            <person name="Taylor A.R."/>
            <person name="Vardi A."/>
            <person name="von Dassow P."/>
            <person name="Vyverman W."/>
            <person name="Willis A."/>
            <person name="Wyrwicz L.S."/>
            <person name="Rokhsar D.S."/>
            <person name="Weissenbach J."/>
            <person name="Armbrust E.V."/>
            <person name="Green B.R."/>
            <person name="Van de Peer Y."/>
            <person name="Grigoriev I.V."/>
        </authorList>
    </citation>
    <scope>NUCLEOTIDE SEQUENCE [LARGE SCALE GENOMIC DNA]</scope>
    <source>
        <strain evidence="4 5">CCAP 1055/1</strain>
    </source>
</reference>
<keyword evidence="5" id="KW-1185">Reference proteome</keyword>
<dbReference type="KEGG" id="pti:PHATRDRAFT_49701"/>
<evidence type="ECO:0000256" key="1">
    <source>
        <dbReference type="ARBA" id="ARBA00022737"/>
    </source>
</evidence>
<dbReference type="OrthoDB" id="204260at2759"/>
<dbReference type="Proteomes" id="UP000000759">
    <property type="component" value="Chromosome 23"/>
</dbReference>
<feature type="region of interest" description="Disordered" evidence="3">
    <location>
        <begin position="1"/>
        <end position="29"/>
    </location>
</feature>
<gene>
    <name evidence="4" type="ORF">PHATRDRAFT_49701</name>
</gene>
<dbReference type="AlphaFoldDB" id="B7GBI1"/>
<dbReference type="PANTHER" id="PTHR24198:SF165">
    <property type="entry name" value="ANKYRIN REPEAT-CONTAINING PROTEIN-RELATED"/>
    <property type="match status" value="1"/>
</dbReference>
<dbReference type="eggNOG" id="ENOG502QYD8">
    <property type="taxonomic scope" value="Eukaryota"/>
</dbReference>
<evidence type="ECO:0000313" key="4">
    <source>
        <dbReference type="EMBL" id="EEC44217.1"/>
    </source>
</evidence>
<dbReference type="SUPFAM" id="SSF48403">
    <property type="entry name" value="Ankyrin repeat"/>
    <property type="match status" value="1"/>
</dbReference>
<keyword evidence="1" id="KW-0677">Repeat</keyword>
<feature type="compositionally biased region" description="Acidic residues" evidence="3">
    <location>
        <begin position="81"/>
        <end position="92"/>
    </location>
</feature>
<dbReference type="InterPro" id="IPR002110">
    <property type="entry name" value="Ankyrin_rpt"/>
</dbReference>
<dbReference type="Gene3D" id="1.25.40.20">
    <property type="entry name" value="Ankyrin repeat-containing domain"/>
    <property type="match status" value="1"/>
</dbReference>
<organism evidence="4 5">
    <name type="scientific">Phaeodactylum tricornutum (strain CCAP 1055/1)</name>
    <dbReference type="NCBI Taxonomy" id="556484"/>
    <lineage>
        <taxon>Eukaryota</taxon>
        <taxon>Sar</taxon>
        <taxon>Stramenopiles</taxon>
        <taxon>Ochrophyta</taxon>
        <taxon>Bacillariophyta</taxon>
        <taxon>Bacillariophyceae</taxon>
        <taxon>Bacillariophycidae</taxon>
        <taxon>Naviculales</taxon>
        <taxon>Phaeodactylaceae</taxon>
        <taxon>Phaeodactylum</taxon>
    </lineage>
</organism>
<dbReference type="GeneID" id="7198175"/>
<keyword evidence="2" id="KW-0040">ANK repeat</keyword>
<proteinExistence type="predicted"/>
<dbReference type="EMBL" id="CM000625">
    <property type="protein sequence ID" value="EEC44217.1"/>
    <property type="molecule type" value="Genomic_DNA"/>
</dbReference>
<accession>B7GBI1</accession>
<reference evidence="5" key="2">
    <citation type="submission" date="2008-08" db="EMBL/GenBank/DDBJ databases">
        <authorList>
            <consortium name="Diatom Consortium"/>
            <person name="Grigoriev I."/>
            <person name="Grimwood J."/>
            <person name="Kuo A."/>
            <person name="Otillar R.P."/>
            <person name="Salamov A."/>
            <person name="Detter J.C."/>
            <person name="Lindquist E."/>
            <person name="Shapiro H."/>
            <person name="Lucas S."/>
            <person name="Glavina del Rio T."/>
            <person name="Pitluck S."/>
            <person name="Rokhsar D."/>
            <person name="Bowler C."/>
        </authorList>
    </citation>
    <scope>GENOME REANNOTATION</scope>
    <source>
        <strain evidence="5">CCAP 1055/1</strain>
    </source>
</reference>
<evidence type="ECO:0000256" key="2">
    <source>
        <dbReference type="ARBA" id="ARBA00023043"/>
    </source>
</evidence>
<evidence type="ECO:0000256" key="3">
    <source>
        <dbReference type="SAM" id="MobiDB-lite"/>
    </source>
</evidence>
<name>B7GBI1_PHATC</name>